<evidence type="ECO:0000256" key="1">
    <source>
        <dbReference type="ARBA" id="ARBA00001210"/>
    </source>
</evidence>
<dbReference type="NCBIfam" id="TIGR03132">
    <property type="entry name" value="malonate_mdcB"/>
    <property type="match status" value="1"/>
</dbReference>
<evidence type="ECO:0000256" key="4">
    <source>
        <dbReference type="ARBA" id="ARBA00022741"/>
    </source>
</evidence>
<proteinExistence type="inferred from homology"/>
<protein>
    <recommendedName>
        <fullName evidence="2">triphosphoribosyl-dephospho-CoA synthase</fullName>
        <ecNumber evidence="2">2.4.2.52</ecNumber>
    </recommendedName>
</protein>
<dbReference type="OrthoDB" id="114886at2"/>
<dbReference type="PANTHER" id="PTHR30201:SF2">
    <property type="entry name" value="2-(5''-TRIPHOSPHORIBOSYL)-3'-DEPHOSPHOCOENZYME-A SYNTHASE"/>
    <property type="match status" value="1"/>
</dbReference>
<evidence type="ECO:0000256" key="2">
    <source>
        <dbReference type="ARBA" id="ARBA00012074"/>
    </source>
</evidence>
<dbReference type="Proteomes" id="UP000217289">
    <property type="component" value="Chromosome"/>
</dbReference>
<dbReference type="HAMAP" id="MF_01883">
    <property type="entry name" value="MdcB"/>
    <property type="match status" value="1"/>
</dbReference>
<evidence type="ECO:0000313" key="6">
    <source>
        <dbReference type="EMBL" id="ATB33118.1"/>
    </source>
</evidence>
<dbReference type="Pfam" id="PF01874">
    <property type="entry name" value="CitG"/>
    <property type="match status" value="1"/>
</dbReference>
<dbReference type="InterPro" id="IPR002736">
    <property type="entry name" value="CitG"/>
</dbReference>
<reference evidence="6 7" key="1">
    <citation type="submission" date="2017-06" db="EMBL/GenBank/DDBJ databases">
        <authorList>
            <person name="Kim H.J."/>
            <person name="Triplett B.A."/>
        </authorList>
    </citation>
    <scope>NUCLEOTIDE SEQUENCE [LARGE SCALE GENOMIC DNA]</scope>
    <source>
        <strain evidence="6 7">DSM 14713</strain>
    </source>
</reference>
<sequence length="292" mass="30977">MTTSALRRHPGGSAPDTAGIGRDAIRALYAELALHPKPGLVSPLDSGSHDDMDMATFMRSLFALRGYFRDIATAGAEGADFDVLRGLGIEAERRMLAATGGINTHRGAIFSLGLLAAASGALKHEGQSLAGPALGEAVTRRWGQALVAAGIQARDSDSHGARAIRRYQVRGAREEAAEGFPLVFGTALPALEEVLARTGCLERALVQTLFTLMSVLEDTNLLHRGGTEGLGFVRDGARRFLDAGGVLMPGWRERALALHRDCVARHLSPGGSADLLAATWFVHHQRSGAERT</sequence>
<comment type="catalytic activity">
    <reaction evidence="1">
        <text>3'-dephospho-CoA + ATP = 2'-(5''-triphospho-alpha-D-ribosyl)-3'-dephospho-CoA + adenine</text>
        <dbReference type="Rhea" id="RHEA:15117"/>
        <dbReference type="ChEBI" id="CHEBI:16708"/>
        <dbReference type="ChEBI" id="CHEBI:30616"/>
        <dbReference type="ChEBI" id="CHEBI:57328"/>
        <dbReference type="ChEBI" id="CHEBI:61378"/>
        <dbReference type="EC" id="2.4.2.52"/>
    </reaction>
</comment>
<keyword evidence="5" id="KW-0067">ATP-binding</keyword>
<evidence type="ECO:0000256" key="3">
    <source>
        <dbReference type="ARBA" id="ARBA00022679"/>
    </source>
</evidence>
<dbReference type="InterPro" id="IPR017555">
    <property type="entry name" value="TriPribosyl-deP-CoA_syn"/>
</dbReference>
<evidence type="ECO:0000313" key="7">
    <source>
        <dbReference type="Proteomes" id="UP000217289"/>
    </source>
</evidence>
<dbReference type="AlphaFoldDB" id="A0A250IPB9"/>
<keyword evidence="3" id="KW-0808">Transferase</keyword>
<gene>
    <name evidence="6" type="ORF">MEBOL_006607</name>
</gene>
<dbReference type="GO" id="GO:0046917">
    <property type="term" value="F:triphosphoribosyl-dephospho-CoA synthase activity"/>
    <property type="evidence" value="ECO:0007669"/>
    <property type="project" value="UniProtKB-EC"/>
</dbReference>
<dbReference type="EMBL" id="CP022163">
    <property type="protein sequence ID" value="ATB33118.1"/>
    <property type="molecule type" value="Genomic_DNA"/>
</dbReference>
<dbReference type="GO" id="GO:0051191">
    <property type="term" value="P:prosthetic group biosynthetic process"/>
    <property type="evidence" value="ECO:0007669"/>
    <property type="project" value="TreeGrafter"/>
</dbReference>
<keyword evidence="4" id="KW-0547">Nucleotide-binding</keyword>
<evidence type="ECO:0000256" key="5">
    <source>
        <dbReference type="ARBA" id="ARBA00022840"/>
    </source>
</evidence>
<dbReference type="Gene3D" id="1.10.4200.10">
    <property type="entry name" value="Triphosphoribosyl-dephospho-CoA protein"/>
    <property type="match status" value="1"/>
</dbReference>
<dbReference type="RefSeq" id="WP_095981205.1">
    <property type="nucleotide sequence ID" value="NZ_CP022163.1"/>
</dbReference>
<dbReference type="EC" id="2.4.2.52" evidence="2"/>
<dbReference type="GO" id="GO:0005524">
    <property type="term" value="F:ATP binding"/>
    <property type="evidence" value="ECO:0007669"/>
    <property type="project" value="UniProtKB-KW"/>
</dbReference>
<dbReference type="KEGG" id="mbd:MEBOL_006607"/>
<organism evidence="6 7">
    <name type="scientific">Melittangium boletus DSM 14713</name>
    <dbReference type="NCBI Taxonomy" id="1294270"/>
    <lineage>
        <taxon>Bacteria</taxon>
        <taxon>Pseudomonadati</taxon>
        <taxon>Myxococcota</taxon>
        <taxon>Myxococcia</taxon>
        <taxon>Myxococcales</taxon>
        <taxon>Cystobacterineae</taxon>
        <taxon>Archangiaceae</taxon>
        <taxon>Melittangium</taxon>
    </lineage>
</organism>
<dbReference type="PANTHER" id="PTHR30201">
    <property type="entry name" value="TRIPHOSPHORIBOSYL-DEPHOSPHO-COA SYNTHASE"/>
    <property type="match status" value="1"/>
</dbReference>
<name>A0A250IPB9_9BACT</name>
<keyword evidence="7" id="KW-1185">Reference proteome</keyword>
<accession>A0A250IPB9</accession>